<keyword evidence="2" id="KW-1277">Toxin-antitoxin system</keyword>
<evidence type="ECO:0000313" key="4">
    <source>
        <dbReference type="Proteomes" id="UP000034081"/>
    </source>
</evidence>
<dbReference type="Proteomes" id="UP000034081">
    <property type="component" value="Unassembled WGS sequence"/>
</dbReference>
<dbReference type="InterPro" id="IPR007712">
    <property type="entry name" value="RelE/ParE_toxin"/>
</dbReference>
<comment type="caution">
    <text evidence="3">The sequence shown here is derived from an EMBL/GenBank/DDBJ whole genome shotgun (WGS) entry which is preliminary data.</text>
</comment>
<dbReference type="Gene3D" id="3.30.2310.20">
    <property type="entry name" value="RelE-like"/>
    <property type="match status" value="1"/>
</dbReference>
<accession>A0A0G0PAF9</accession>
<organism evidence="3 4">
    <name type="scientific">Candidatus Woesebacteria bacterium GW2011_GWB1_38_8</name>
    <dbReference type="NCBI Taxonomy" id="1618570"/>
    <lineage>
        <taxon>Bacteria</taxon>
        <taxon>Candidatus Woeseibacteriota</taxon>
    </lineage>
</organism>
<name>A0A0G0PAF9_9BACT</name>
<dbReference type="InterPro" id="IPR035093">
    <property type="entry name" value="RelE/ParE_toxin_dom_sf"/>
</dbReference>
<evidence type="ECO:0000256" key="2">
    <source>
        <dbReference type="ARBA" id="ARBA00022649"/>
    </source>
</evidence>
<dbReference type="PANTHER" id="PTHR35601:SF1">
    <property type="entry name" value="TOXIN RELE"/>
    <property type="match status" value="1"/>
</dbReference>
<dbReference type="STRING" id="1618570.UT08_C0001G0162"/>
<dbReference type="SUPFAM" id="SSF143011">
    <property type="entry name" value="RelE-like"/>
    <property type="match status" value="1"/>
</dbReference>
<evidence type="ECO:0000313" key="3">
    <source>
        <dbReference type="EMBL" id="KKQ86296.1"/>
    </source>
</evidence>
<evidence type="ECO:0000256" key="1">
    <source>
        <dbReference type="ARBA" id="ARBA00006226"/>
    </source>
</evidence>
<gene>
    <name evidence="3" type="ORF">UT08_C0001G0162</name>
</gene>
<sequence>MSYKILYTKSAYKDIKKLDSVTKKRIKKGIEKYISAPVINARKLTNPRIGSYRWRVGNYRIVFDIDDRTIVVLRIRHRKESYR</sequence>
<dbReference type="AlphaFoldDB" id="A0A0G0PAF9"/>
<reference evidence="3 4" key="1">
    <citation type="journal article" date="2015" name="Nature">
        <title>rRNA introns, odd ribosomes, and small enigmatic genomes across a large radiation of phyla.</title>
        <authorList>
            <person name="Brown C.T."/>
            <person name="Hug L.A."/>
            <person name="Thomas B.C."/>
            <person name="Sharon I."/>
            <person name="Castelle C.J."/>
            <person name="Singh A."/>
            <person name="Wilkins M.J."/>
            <person name="Williams K.H."/>
            <person name="Banfield J.F."/>
        </authorList>
    </citation>
    <scope>NUCLEOTIDE SEQUENCE [LARGE SCALE GENOMIC DNA]</scope>
</reference>
<dbReference type="Pfam" id="PF05016">
    <property type="entry name" value="ParE_toxin"/>
    <property type="match status" value="1"/>
</dbReference>
<protein>
    <submittedName>
        <fullName evidence="3">Addiction module toxin, RelE/StbE family</fullName>
    </submittedName>
</protein>
<comment type="similarity">
    <text evidence="1">Belongs to the RelE toxin family.</text>
</comment>
<dbReference type="PANTHER" id="PTHR35601">
    <property type="entry name" value="TOXIN RELE"/>
    <property type="match status" value="1"/>
</dbReference>
<proteinExistence type="inferred from homology"/>
<dbReference type="EMBL" id="LBVL01000001">
    <property type="protein sequence ID" value="KKQ86296.1"/>
    <property type="molecule type" value="Genomic_DNA"/>
</dbReference>